<keyword evidence="7" id="KW-0807">Transducer</keyword>
<dbReference type="PANTHER" id="PTHR21143">
    <property type="entry name" value="INVERTEBRATE GUSTATORY RECEPTOR"/>
    <property type="match status" value="1"/>
</dbReference>
<dbReference type="GO" id="GO:0005886">
    <property type="term" value="C:plasma membrane"/>
    <property type="evidence" value="ECO:0007669"/>
    <property type="project" value="UniProtKB-SubCell"/>
</dbReference>
<evidence type="ECO:0000256" key="1">
    <source>
        <dbReference type="ARBA" id="ARBA00004651"/>
    </source>
</evidence>
<dbReference type="GO" id="GO:0007165">
    <property type="term" value="P:signal transduction"/>
    <property type="evidence" value="ECO:0007669"/>
    <property type="project" value="UniProtKB-KW"/>
</dbReference>
<evidence type="ECO:0000256" key="7">
    <source>
        <dbReference type="ARBA" id="ARBA00023224"/>
    </source>
</evidence>
<keyword evidence="6" id="KW-0675">Receptor</keyword>
<evidence type="ECO:0008006" key="10">
    <source>
        <dbReference type="Google" id="ProtNLM"/>
    </source>
</evidence>
<proteinExistence type="predicted"/>
<keyword evidence="4" id="KW-1133">Transmembrane helix</keyword>
<dbReference type="Proteomes" id="UP000292052">
    <property type="component" value="Unassembled WGS sequence"/>
</dbReference>
<dbReference type="GO" id="GO:0030425">
    <property type="term" value="C:dendrite"/>
    <property type="evidence" value="ECO:0007669"/>
    <property type="project" value="TreeGrafter"/>
</dbReference>
<organism evidence="8 9">
    <name type="scientific">Asbolus verrucosus</name>
    <name type="common">Desert ironclad beetle</name>
    <dbReference type="NCBI Taxonomy" id="1661398"/>
    <lineage>
        <taxon>Eukaryota</taxon>
        <taxon>Metazoa</taxon>
        <taxon>Ecdysozoa</taxon>
        <taxon>Arthropoda</taxon>
        <taxon>Hexapoda</taxon>
        <taxon>Insecta</taxon>
        <taxon>Pterygota</taxon>
        <taxon>Neoptera</taxon>
        <taxon>Endopterygota</taxon>
        <taxon>Coleoptera</taxon>
        <taxon>Polyphaga</taxon>
        <taxon>Cucujiformia</taxon>
        <taxon>Tenebrionidae</taxon>
        <taxon>Pimeliinae</taxon>
        <taxon>Asbolus</taxon>
    </lineage>
</organism>
<dbReference type="GO" id="GO:0050909">
    <property type="term" value="P:sensory perception of taste"/>
    <property type="evidence" value="ECO:0007669"/>
    <property type="project" value="InterPro"/>
</dbReference>
<name>A0A482VCH2_ASBVE</name>
<dbReference type="OrthoDB" id="6774919at2759"/>
<evidence type="ECO:0000256" key="5">
    <source>
        <dbReference type="ARBA" id="ARBA00023136"/>
    </source>
</evidence>
<dbReference type="GO" id="GO:0008049">
    <property type="term" value="P:male courtship behavior"/>
    <property type="evidence" value="ECO:0007669"/>
    <property type="project" value="TreeGrafter"/>
</dbReference>
<comment type="caution">
    <text evidence="8">The sequence shown here is derived from an EMBL/GenBank/DDBJ whole genome shotgun (WGS) entry which is preliminary data.</text>
</comment>
<dbReference type="AlphaFoldDB" id="A0A482VCH2"/>
<protein>
    <recommendedName>
        <fullName evidence="10">7tm 7 domain containing protein</fullName>
    </recommendedName>
</protein>
<evidence type="ECO:0000256" key="4">
    <source>
        <dbReference type="ARBA" id="ARBA00022989"/>
    </source>
</evidence>
<comment type="subcellular location">
    <subcellularLocation>
        <location evidence="1">Cell membrane</location>
        <topology evidence="1">Multi-pass membrane protein</topology>
    </subcellularLocation>
</comment>
<dbReference type="PANTHER" id="PTHR21143:SF104">
    <property type="entry name" value="GUSTATORY RECEPTOR 8A-RELATED"/>
    <property type="match status" value="1"/>
</dbReference>
<gene>
    <name evidence="8" type="ORF">BDFB_014701</name>
</gene>
<evidence type="ECO:0000313" key="9">
    <source>
        <dbReference type="Proteomes" id="UP000292052"/>
    </source>
</evidence>
<evidence type="ECO:0000313" key="8">
    <source>
        <dbReference type="EMBL" id="RZB40915.1"/>
    </source>
</evidence>
<evidence type="ECO:0000256" key="3">
    <source>
        <dbReference type="ARBA" id="ARBA00022692"/>
    </source>
</evidence>
<sequence>MSCDLAASESKKIMLLCYKMQQGFSDNSKERRELKWLTNEISINIAKFTAAEFFEINRNTFFGILSTTTTYLIIIIQFNI</sequence>
<dbReference type="EMBL" id="QDEB01114831">
    <property type="protein sequence ID" value="RZB40915.1"/>
    <property type="molecule type" value="Genomic_DNA"/>
</dbReference>
<dbReference type="GO" id="GO:0030424">
    <property type="term" value="C:axon"/>
    <property type="evidence" value="ECO:0007669"/>
    <property type="project" value="TreeGrafter"/>
</dbReference>
<keyword evidence="5" id="KW-0472">Membrane</keyword>
<keyword evidence="2" id="KW-1003">Cell membrane</keyword>
<dbReference type="GO" id="GO:0043025">
    <property type="term" value="C:neuronal cell body"/>
    <property type="evidence" value="ECO:0007669"/>
    <property type="project" value="TreeGrafter"/>
</dbReference>
<dbReference type="Pfam" id="PF08395">
    <property type="entry name" value="7tm_7"/>
    <property type="match status" value="1"/>
</dbReference>
<dbReference type="GO" id="GO:0007635">
    <property type="term" value="P:chemosensory behavior"/>
    <property type="evidence" value="ECO:0007669"/>
    <property type="project" value="TreeGrafter"/>
</dbReference>
<reference evidence="8 9" key="1">
    <citation type="submission" date="2017-03" db="EMBL/GenBank/DDBJ databases">
        <title>Genome of the blue death feigning beetle - Asbolus verrucosus.</title>
        <authorList>
            <person name="Rider S.D."/>
        </authorList>
    </citation>
    <scope>NUCLEOTIDE SEQUENCE [LARGE SCALE GENOMIC DNA]</scope>
    <source>
        <strain evidence="8">Butters</strain>
        <tissue evidence="8">Head and leg muscle</tissue>
    </source>
</reference>
<accession>A0A482VCH2</accession>
<dbReference type="InterPro" id="IPR013604">
    <property type="entry name" value="7TM_chemorcpt"/>
</dbReference>
<keyword evidence="3" id="KW-0812">Transmembrane</keyword>
<evidence type="ECO:0000256" key="6">
    <source>
        <dbReference type="ARBA" id="ARBA00023170"/>
    </source>
</evidence>
<keyword evidence="9" id="KW-1185">Reference proteome</keyword>
<evidence type="ECO:0000256" key="2">
    <source>
        <dbReference type="ARBA" id="ARBA00022475"/>
    </source>
</evidence>